<dbReference type="Proteomes" id="UP000178750">
    <property type="component" value="Unassembled WGS sequence"/>
</dbReference>
<comment type="function">
    <text evidence="7">Functions as a peptidoglycan terminase that cleaves nascent peptidoglycan strands endolytically to terminate their elongation.</text>
</comment>
<evidence type="ECO:0000313" key="8">
    <source>
        <dbReference type="EMBL" id="OGM22186.1"/>
    </source>
</evidence>
<dbReference type="CDD" id="cd08010">
    <property type="entry name" value="MltG_like"/>
    <property type="match status" value="1"/>
</dbReference>
<evidence type="ECO:0000256" key="4">
    <source>
        <dbReference type="ARBA" id="ARBA00023136"/>
    </source>
</evidence>
<dbReference type="AlphaFoldDB" id="A0A1F7Y4G2"/>
<evidence type="ECO:0000256" key="6">
    <source>
        <dbReference type="ARBA" id="ARBA00023316"/>
    </source>
</evidence>
<organism evidence="8 9">
    <name type="scientific">Candidatus Woesebacteria bacterium RIFCSPHIGHO2_01_FULL_38_9b</name>
    <dbReference type="NCBI Taxonomy" id="1802493"/>
    <lineage>
        <taxon>Bacteria</taxon>
        <taxon>Candidatus Woeseibacteriota</taxon>
    </lineage>
</organism>
<sequence length="344" mass="38902">MKIKKRFFVPFLLLFVVVIGVVSGFFWFKGNSNPVSSDTKKVDFVVPKGRSASQIASSLFDEGLIKSPLAFKFYVQLNGKSESIQAGEFKLSPSMNIEAIVNELLKGPVELWVTIPEGLRREEIVERYIKSLEMPEVQAQNFRTEFMLVSESKEGFLFPDTYLFPRDVKAANIVSVMRNTFDKKLGSDMGKVISEGDYSLEDLVIMASIIERETKKDGERPVVAGILFNRLKIEMGLQADATVQYAIASEKCQPKADRPLDENCSNWWPVLTRDDLQVNSPYNTYKYQGLPPSPIANPGLSSLKAAISPEENDYLYYLHDAEGRIHYAESLDEHNENVRKYLGK</sequence>
<dbReference type="EMBL" id="MGGF01000009">
    <property type="protein sequence ID" value="OGM22186.1"/>
    <property type="molecule type" value="Genomic_DNA"/>
</dbReference>
<proteinExistence type="inferred from homology"/>
<comment type="catalytic activity">
    <reaction evidence="7">
        <text>a peptidoglycan chain = a peptidoglycan chain with N-acetyl-1,6-anhydromuramyl-[peptide] at the reducing end + a peptidoglycan chain with N-acetylglucosamine at the non-reducing end.</text>
        <dbReference type="EC" id="4.2.2.29"/>
    </reaction>
</comment>
<gene>
    <name evidence="7" type="primary">mltG</name>
    <name evidence="8" type="ORF">A2863_02655</name>
</gene>
<dbReference type="Pfam" id="PF02618">
    <property type="entry name" value="YceG"/>
    <property type="match status" value="1"/>
</dbReference>
<keyword evidence="4 7" id="KW-0472">Membrane</keyword>
<dbReference type="HAMAP" id="MF_02065">
    <property type="entry name" value="MltG"/>
    <property type="match status" value="1"/>
</dbReference>
<protein>
    <recommendedName>
        <fullName evidence="7">Endolytic murein transglycosylase</fullName>
        <ecNumber evidence="7">4.2.2.29</ecNumber>
    </recommendedName>
    <alternativeName>
        <fullName evidence="7">Peptidoglycan lytic transglycosylase</fullName>
    </alternativeName>
    <alternativeName>
        <fullName evidence="7">Peptidoglycan polymerization terminase</fullName>
    </alternativeName>
</protein>
<dbReference type="InterPro" id="IPR003770">
    <property type="entry name" value="MLTG-like"/>
</dbReference>
<reference evidence="8 9" key="1">
    <citation type="journal article" date="2016" name="Nat. Commun.">
        <title>Thousands of microbial genomes shed light on interconnected biogeochemical processes in an aquifer system.</title>
        <authorList>
            <person name="Anantharaman K."/>
            <person name="Brown C.T."/>
            <person name="Hug L.A."/>
            <person name="Sharon I."/>
            <person name="Castelle C.J."/>
            <person name="Probst A.J."/>
            <person name="Thomas B.C."/>
            <person name="Singh A."/>
            <person name="Wilkins M.J."/>
            <person name="Karaoz U."/>
            <person name="Brodie E.L."/>
            <person name="Williams K.H."/>
            <person name="Hubbard S.S."/>
            <person name="Banfield J.F."/>
        </authorList>
    </citation>
    <scope>NUCLEOTIDE SEQUENCE [LARGE SCALE GENOMIC DNA]</scope>
</reference>
<accession>A0A1F7Y4G2</accession>
<evidence type="ECO:0000313" key="9">
    <source>
        <dbReference type="Proteomes" id="UP000178750"/>
    </source>
</evidence>
<dbReference type="Gene3D" id="3.30.160.60">
    <property type="entry name" value="Classic Zinc Finger"/>
    <property type="match status" value="1"/>
</dbReference>
<keyword evidence="3 7" id="KW-1133">Transmembrane helix</keyword>
<keyword evidence="6 7" id="KW-0961">Cell wall biogenesis/degradation</keyword>
<dbReference type="GO" id="GO:0005886">
    <property type="term" value="C:plasma membrane"/>
    <property type="evidence" value="ECO:0007669"/>
    <property type="project" value="UniProtKB-SubCell"/>
</dbReference>
<comment type="similarity">
    <text evidence="7">Belongs to the transglycosylase MltG family.</text>
</comment>
<keyword evidence="5 7" id="KW-0456">Lyase</keyword>
<dbReference type="GO" id="GO:0009252">
    <property type="term" value="P:peptidoglycan biosynthetic process"/>
    <property type="evidence" value="ECO:0007669"/>
    <property type="project" value="UniProtKB-UniRule"/>
</dbReference>
<comment type="caution">
    <text evidence="8">The sequence shown here is derived from an EMBL/GenBank/DDBJ whole genome shotgun (WGS) entry which is preliminary data.</text>
</comment>
<evidence type="ECO:0000256" key="5">
    <source>
        <dbReference type="ARBA" id="ARBA00023239"/>
    </source>
</evidence>
<dbReference type="PANTHER" id="PTHR30518">
    <property type="entry name" value="ENDOLYTIC MUREIN TRANSGLYCOSYLASE"/>
    <property type="match status" value="1"/>
</dbReference>
<comment type="subcellular location">
    <subcellularLocation>
        <location evidence="7">Cell membrane</location>
        <topology evidence="7">Single-pass membrane protein</topology>
    </subcellularLocation>
</comment>
<dbReference type="Gene3D" id="3.30.1490.480">
    <property type="entry name" value="Endolytic murein transglycosylase"/>
    <property type="match status" value="1"/>
</dbReference>
<dbReference type="GO" id="GO:0071555">
    <property type="term" value="P:cell wall organization"/>
    <property type="evidence" value="ECO:0007669"/>
    <property type="project" value="UniProtKB-KW"/>
</dbReference>
<keyword evidence="2 7" id="KW-0812">Transmembrane</keyword>
<evidence type="ECO:0000256" key="3">
    <source>
        <dbReference type="ARBA" id="ARBA00022989"/>
    </source>
</evidence>
<evidence type="ECO:0000256" key="2">
    <source>
        <dbReference type="ARBA" id="ARBA00022692"/>
    </source>
</evidence>
<dbReference type="PANTHER" id="PTHR30518:SF2">
    <property type="entry name" value="ENDOLYTIC MUREIN TRANSGLYCOSYLASE"/>
    <property type="match status" value="1"/>
</dbReference>
<evidence type="ECO:0000256" key="1">
    <source>
        <dbReference type="ARBA" id="ARBA00022475"/>
    </source>
</evidence>
<name>A0A1F7Y4G2_9BACT</name>
<keyword evidence="1 7" id="KW-1003">Cell membrane</keyword>
<dbReference type="GO" id="GO:0008932">
    <property type="term" value="F:lytic endotransglycosylase activity"/>
    <property type="evidence" value="ECO:0007669"/>
    <property type="project" value="UniProtKB-UniRule"/>
</dbReference>
<dbReference type="EC" id="4.2.2.29" evidence="7"/>
<dbReference type="NCBIfam" id="TIGR00247">
    <property type="entry name" value="endolytic transglycosylase MltG"/>
    <property type="match status" value="1"/>
</dbReference>
<feature type="site" description="Important for catalytic activity" evidence="7">
    <location>
        <position position="213"/>
    </location>
</feature>
<evidence type="ECO:0000256" key="7">
    <source>
        <dbReference type="HAMAP-Rule" id="MF_02065"/>
    </source>
</evidence>
<feature type="transmembrane region" description="Helical" evidence="7">
    <location>
        <begin position="7"/>
        <end position="28"/>
    </location>
</feature>